<keyword evidence="12" id="KW-0788">Thiol protease</keyword>
<evidence type="ECO:0000256" key="6">
    <source>
        <dbReference type="ARBA" id="ARBA00022581"/>
    </source>
</evidence>
<keyword evidence="6" id="KW-0945">Host-virus interaction</keyword>
<keyword evidence="11" id="KW-1161">Viral attachment to host cell</keyword>
<sequence length="431" mass="48039">FMQTNLVSPVGAADSCYIIGMVAAKKDFNLRLMRDSPDIGQSSILPEQVATTQIESVVRTVANTVESEIRAELGVIPSLNAAETGATSNTEPEEAIQTRTVINMHGTAECLVENFLGRAALVCMQSIEYKNHTTSGANSQDNFFTWTINTREFVQIRRKMELFTYLRFDTEITIIPTLRLYSSANVSYAGLPNLTLQAMYVPTGAPKPKKQDSYEWQSSCNPSIFFKIDDPPARITIPFMRTPPHIKKIYDGFAGFEKRAADLYGINPANTMGNLCLRVVNSYQPAQYTLTVRVYMKPKHIKAWAPRPPRTMPYTNIANNNYVGQTSAPNSVTAIVSNRQSVTTMPNDINLSTTGPGYGGVFVCSYKVINYHLATDEERERAVYVDWQSDILVTTVAAHGKHQIARCKCNTGVYYCRHKDRSYPVCFEGPG</sequence>
<evidence type="ECO:0000256" key="14">
    <source>
        <dbReference type="ARBA" id="ARBA00023200"/>
    </source>
</evidence>
<evidence type="ECO:0000256" key="5">
    <source>
        <dbReference type="ARBA" id="ARBA00022553"/>
    </source>
</evidence>
<proteinExistence type="predicted"/>
<keyword evidence="10" id="KW-0378">Hydrolase</keyword>
<keyword evidence="16" id="KW-1160">Virus entry into host cell</keyword>
<accession>T1X4M7</accession>
<evidence type="ECO:0000256" key="8">
    <source>
        <dbReference type="ARBA" id="ARBA00022706"/>
    </source>
</evidence>
<evidence type="ECO:0000259" key="17">
    <source>
        <dbReference type="Pfam" id="PF00947"/>
    </source>
</evidence>
<keyword evidence="8" id="KW-1143">T=pseudo3 icosahedral capsid protein</keyword>
<dbReference type="Gene3D" id="2.40.10.10">
    <property type="entry name" value="Trypsin-like serine proteases"/>
    <property type="match status" value="2"/>
</dbReference>
<dbReference type="Gene3D" id="2.60.120.20">
    <property type="match status" value="2"/>
</dbReference>
<dbReference type="InterPro" id="IPR059138">
    <property type="entry name" value="Pico_VP1"/>
</dbReference>
<evidence type="ECO:0000256" key="3">
    <source>
        <dbReference type="ARBA" id="ARBA00020107"/>
    </source>
</evidence>
<evidence type="ECO:0000256" key="2">
    <source>
        <dbReference type="ARBA" id="ARBA00004328"/>
    </source>
</evidence>
<keyword evidence="5" id="KW-0597">Phosphoprotein</keyword>
<feature type="non-terminal residue" evidence="19">
    <location>
        <position position="1"/>
    </location>
</feature>
<reference evidence="19 20" key="1">
    <citation type="journal article" date="2014" name="J. Gen. Virol.">
        <title>Co-circulation of enteroviruses between apes and humans.</title>
        <authorList>
            <person name="Harvala H."/>
            <person name="Van Nguyen D."/>
            <person name="McIntyre C."/>
            <person name="Ahuka-Mundeke S."/>
            <person name="Ngole E.M."/>
            <person name="Delaporte E."/>
            <person name="Peeters M."/>
            <person name="Simmonds P."/>
        </authorList>
    </citation>
    <scope>NUCLEOTIDE SEQUENCE [LARGE SCALE GENOMIC DNA]</scope>
    <source>
        <strain evidence="19">MB6201</strain>
    </source>
</reference>
<evidence type="ECO:0000256" key="10">
    <source>
        <dbReference type="ARBA" id="ARBA00022801"/>
    </source>
</evidence>
<keyword evidence="7" id="KW-0645">Protease</keyword>
<evidence type="ECO:0000313" key="19">
    <source>
        <dbReference type="EMBL" id="AGU46444.1"/>
    </source>
</evidence>
<evidence type="ECO:0000256" key="16">
    <source>
        <dbReference type="ARBA" id="ARBA00023296"/>
    </source>
</evidence>
<evidence type="ECO:0000256" key="7">
    <source>
        <dbReference type="ARBA" id="ARBA00022670"/>
    </source>
</evidence>
<dbReference type="CDD" id="cd00205">
    <property type="entry name" value="rhv_like"/>
    <property type="match status" value="1"/>
</dbReference>
<comment type="subcellular location">
    <subcellularLocation>
        <location evidence="1">Host cytoplasm</location>
    </subcellularLocation>
    <subcellularLocation>
        <location evidence="2">Virion</location>
    </subcellularLocation>
</comment>
<protein>
    <recommendedName>
        <fullName evidence="3">Genome polyprotein</fullName>
    </recommendedName>
</protein>
<dbReference type="GO" id="GO:0019062">
    <property type="term" value="P:virion attachment to host cell"/>
    <property type="evidence" value="ECO:0007669"/>
    <property type="project" value="UniProtKB-KW"/>
</dbReference>
<dbReference type="InterPro" id="IPR033703">
    <property type="entry name" value="Rhv-like"/>
</dbReference>
<evidence type="ECO:0000256" key="11">
    <source>
        <dbReference type="ARBA" id="ARBA00022804"/>
    </source>
</evidence>
<feature type="domain" description="Picornavirus capsid VP1" evidence="18">
    <location>
        <begin position="81"/>
        <end position="308"/>
    </location>
</feature>
<feature type="non-terminal residue" evidence="19">
    <location>
        <position position="431"/>
    </location>
</feature>
<dbReference type="Pfam" id="PF00947">
    <property type="entry name" value="Pico_P2A"/>
    <property type="match status" value="1"/>
</dbReference>
<dbReference type="InterPro" id="IPR000081">
    <property type="entry name" value="Peptidase_C3"/>
</dbReference>
<evidence type="ECO:0000256" key="1">
    <source>
        <dbReference type="ARBA" id="ARBA00004192"/>
    </source>
</evidence>
<feature type="domain" description="Peptidase C3 picornavirus core protein 2A" evidence="17">
    <location>
        <begin position="370"/>
        <end position="430"/>
    </location>
</feature>
<dbReference type="InterPro" id="IPR009003">
    <property type="entry name" value="Peptidase_S1_PA"/>
</dbReference>
<keyword evidence="14" id="KW-1035">Host cytoplasm</keyword>
<dbReference type="GO" id="GO:0008234">
    <property type="term" value="F:cysteine-type peptidase activity"/>
    <property type="evidence" value="ECO:0007669"/>
    <property type="project" value="UniProtKB-KW"/>
</dbReference>
<name>T1X4M7_9ENTO</name>
<dbReference type="InterPro" id="IPR043504">
    <property type="entry name" value="Peptidase_S1_PA_chymotrypsin"/>
</dbReference>
<evidence type="ECO:0000313" key="20">
    <source>
        <dbReference type="Proteomes" id="UP000326707"/>
    </source>
</evidence>
<dbReference type="Pfam" id="PF22663">
    <property type="entry name" value="Rhv_5"/>
    <property type="match status" value="1"/>
</dbReference>
<dbReference type="EMBL" id="KF040080">
    <property type="protein sequence ID" value="AGU46444.1"/>
    <property type="molecule type" value="Genomic_RNA"/>
</dbReference>
<dbReference type="SUPFAM" id="SSF50494">
    <property type="entry name" value="Trypsin-like serine proteases"/>
    <property type="match status" value="1"/>
</dbReference>
<dbReference type="GO" id="GO:0030430">
    <property type="term" value="C:host cell cytoplasm"/>
    <property type="evidence" value="ECO:0007669"/>
    <property type="project" value="UniProtKB-SubCell"/>
</dbReference>
<dbReference type="GO" id="GO:0046718">
    <property type="term" value="P:symbiont entry into host cell"/>
    <property type="evidence" value="ECO:0007669"/>
    <property type="project" value="UniProtKB-KW"/>
</dbReference>
<evidence type="ECO:0000259" key="18">
    <source>
        <dbReference type="Pfam" id="PF22663"/>
    </source>
</evidence>
<keyword evidence="15" id="KW-0449">Lipoprotein</keyword>
<keyword evidence="4" id="KW-0191">Covalent protein-RNA linkage</keyword>
<evidence type="ECO:0000256" key="4">
    <source>
        <dbReference type="ARBA" id="ARBA00022520"/>
    </source>
</evidence>
<dbReference type="SUPFAM" id="SSF88633">
    <property type="entry name" value="Positive stranded ssRNA viruses"/>
    <property type="match status" value="2"/>
</dbReference>
<dbReference type="GO" id="GO:0044423">
    <property type="term" value="C:virion component"/>
    <property type="evidence" value="ECO:0007669"/>
    <property type="project" value="UniProtKB-KW"/>
</dbReference>
<dbReference type="GO" id="GO:0006508">
    <property type="term" value="P:proteolysis"/>
    <property type="evidence" value="ECO:0007669"/>
    <property type="project" value="UniProtKB-KW"/>
</dbReference>
<keyword evidence="8" id="KW-0167">Capsid protein</keyword>
<evidence type="ECO:0000256" key="12">
    <source>
        <dbReference type="ARBA" id="ARBA00022807"/>
    </source>
</evidence>
<organism evidence="19 20">
    <name type="scientific">enterovirus D120</name>
    <dbReference type="NCBI Taxonomy" id="2763913"/>
    <lineage>
        <taxon>Viruses</taxon>
        <taxon>Riboviria</taxon>
        <taxon>Orthornavirae</taxon>
        <taxon>Pisuviricota</taxon>
        <taxon>Pisoniviricetes</taxon>
        <taxon>Picornavirales</taxon>
        <taxon>Picornaviridae</taxon>
        <taxon>Ensavirinae</taxon>
        <taxon>Enterovirus</taxon>
        <taxon>Enterovirus deconjuncti</taxon>
        <taxon>Enterovirus D</taxon>
    </lineage>
</organism>
<dbReference type="InterPro" id="IPR029053">
    <property type="entry name" value="Viral_coat"/>
</dbReference>
<dbReference type="Proteomes" id="UP000326707">
    <property type="component" value="Segment"/>
</dbReference>
<evidence type="ECO:0000256" key="9">
    <source>
        <dbReference type="ARBA" id="ARBA00022707"/>
    </source>
</evidence>
<keyword evidence="13" id="KW-0946">Virion</keyword>
<evidence type="ECO:0000256" key="13">
    <source>
        <dbReference type="ARBA" id="ARBA00022844"/>
    </source>
</evidence>
<evidence type="ECO:0000256" key="15">
    <source>
        <dbReference type="ARBA" id="ARBA00023288"/>
    </source>
</evidence>
<keyword evidence="9" id="KW-0519">Myristate</keyword>